<sequence>MIKFPTPPSWILNTSIQIIAELDGEDGVEEKVIFDGRAYYEEGVRRVVNENKQIVELSGLAIVYDNIVFDKAFVKIDGKERVIYKTSRPKNPDGSVYST</sequence>
<dbReference type="STRING" id="215200.SAMN05216454_1531"/>
<keyword evidence="2" id="KW-1185">Reference proteome</keyword>
<evidence type="ECO:0000313" key="1">
    <source>
        <dbReference type="EMBL" id="SEN97949.1"/>
    </source>
</evidence>
<proteinExistence type="predicted"/>
<dbReference type="EMBL" id="FODF01000053">
    <property type="protein sequence ID" value="SEN97949.1"/>
    <property type="molecule type" value="Genomic_DNA"/>
</dbReference>
<dbReference type="AlphaFoldDB" id="A0A1H8KYL0"/>
<evidence type="ECO:0000313" key="2">
    <source>
        <dbReference type="Proteomes" id="UP000199512"/>
    </source>
</evidence>
<organism evidence="1 2">
    <name type="scientific">Peptostreptococcus russellii</name>
    <dbReference type="NCBI Taxonomy" id="215200"/>
    <lineage>
        <taxon>Bacteria</taxon>
        <taxon>Bacillati</taxon>
        <taxon>Bacillota</taxon>
        <taxon>Clostridia</taxon>
        <taxon>Peptostreptococcales</taxon>
        <taxon>Peptostreptococcaceae</taxon>
        <taxon>Peptostreptococcus</taxon>
    </lineage>
</organism>
<feature type="non-terminal residue" evidence="1">
    <location>
        <position position="99"/>
    </location>
</feature>
<reference evidence="1 2" key="1">
    <citation type="submission" date="2016-10" db="EMBL/GenBank/DDBJ databases">
        <authorList>
            <person name="de Groot N.N."/>
        </authorList>
    </citation>
    <scope>NUCLEOTIDE SEQUENCE [LARGE SCALE GENOMIC DNA]</scope>
    <source>
        <strain evidence="1 2">Calf135</strain>
    </source>
</reference>
<protein>
    <submittedName>
        <fullName evidence="1">Uncharacterized protein</fullName>
    </submittedName>
</protein>
<dbReference type="RefSeq" id="WP_091976277.1">
    <property type="nucleotide sequence ID" value="NZ_FODF01000053.1"/>
</dbReference>
<gene>
    <name evidence="1" type="ORF">SAMN05216454_1531</name>
</gene>
<accession>A0A1H8KYL0</accession>
<dbReference type="Proteomes" id="UP000199512">
    <property type="component" value="Unassembled WGS sequence"/>
</dbReference>
<name>A0A1H8KYL0_9FIRM</name>